<feature type="non-terminal residue" evidence="2">
    <location>
        <position position="120"/>
    </location>
</feature>
<proteinExistence type="predicted"/>
<organism evidence="2">
    <name type="scientific">Schistocephalus solidus</name>
    <name type="common">Tapeworm</name>
    <dbReference type="NCBI Taxonomy" id="70667"/>
    <lineage>
        <taxon>Eukaryota</taxon>
        <taxon>Metazoa</taxon>
        <taxon>Spiralia</taxon>
        <taxon>Lophotrochozoa</taxon>
        <taxon>Platyhelminthes</taxon>
        <taxon>Cestoda</taxon>
        <taxon>Eucestoda</taxon>
        <taxon>Diphyllobothriidea</taxon>
        <taxon>Diphyllobothriidae</taxon>
        <taxon>Schistocephalus</taxon>
    </lineage>
</organism>
<reference evidence="2" key="1">
    <citation type="submission" date="2016-01" db="EMBL/GenBank/DDBJ databases">
        <title>Reference transcriptome for the parasite Schistocephalus solidus: insights into the molecular evolution of parasitism.</title>
        <authorList>
            <person name="Hebert F.O."/>
            <person name="Grambauer S."/>
            <person name="Barber I."/>
            <person name="Landry C.R."/>
            <person name="Aubin-Horth N."/>
        </authorList>
    </citation>
    <scope>NUCLEOTIDE SEQUENCE</scope>
</reference>
<keyword evidence="1" id="KW-0472">Membrane</keyword>
<evidence type="ECO:0000313" key="2">
    <source>
        <dbReference type="EMBL" id="JAP53401.1"/>
    </source>
</evidence>
<protein>
    <submittedName>
        <fullName evidence="2">Uncharacterized protein</fullName>
    </submittedName>
</protein>
<feature type="transmembrane region" description="Helical" evidence="1">
    <location>
        <begin position="54"/>
        <end position="71"/>
    </location>
</feature>
<accession>A0A0X3PNA5</accession>
<gene>
    <name evidence="2" type="ORF">TR90456</name>
</gene>
<evidence type="ECO:0000256" key="1">
    <source>
        <dbReference type="SAM" id="Phobius"/>
    </source>
</evidence>
<keyword evidence="1" id="KW-1133">Transmembrane helix</keyword>
<dbReference type="AlphaFoldDB" id="A0A0X3PNA5"/>
<feature type="transmembrane region" description="Helical" evidence="1">
    <location>
        <begin position="99"/>
        <end position="119"/>
    </location>
</feature>
<name>A0A0X3PNA5_SCHSO</name>
<feature type="non-terminal residue" evidence="2">
    <location>
        <position position="1"/>
    </location>
</feature>
<dbReference type="EMBL" id="GEEE01009824">
    <property type="protein sequence ID" value="JAP53401.1"/>
    <property type="molecule type" value="Transcribed_RNA"/>
</dbReference>
<feature type="transmembrane region" description="Helical" evidence="1">
    <location>
        <begin position="27"/>
        <end position="47"/>
    </location>
</feature>
<sequence>CRWCFFHTCLLHCRHNHLFFFYWHRRLHFSLFLLFHYAHIFLLLCLLLHLVFRYRFILFCSPSFCYFFFYLRCRWCFFHTCLLHCRHNHLFFFYWHRRLHFSLFLLFHYAHIFLLLCLLL</sequence>
<keyword evidence="1" id="KW-0812">Transmembrane</keyword>